<protein>
    <recommendedName>
        <fullName evidence="5">Ribosome maturation factor RimM</fullName>
    </recommendedName>
</protein>
<evidence type="ECO:0000313" key="8">
    <source>
        <dbReference type="EMBL" id="SCQ22559.1"/>
    </source>
</evidence>
<dbReference type="InterPro" id="IPR011961">
    <property type="entry name" value="RimM"/>
</dbReference>
<accession>A0A1D3UN83</accession>
<keyword evidence="3 5" id="KW-0698">rRNA processing</keyword>
<comment type="domain">
    <text evidence="5">The PRC barrel domain binds ribosomal protein uS19.</text>
</comment>
<feature type="domain" description="RimM N-terminal" evidence="6">
    <location>
        <begin position="14"/>
        <end position="95"/>
    </location>
</feature>
<keyword evidence="2 5" id="KW-0690">Ribosome biogenesis</keyword>
<dbReference type="SUPFAM" id="SSF50346">
    <property type="entry name" value="PRC-barrel domain"/>
    <property type="match status" value="1"/>
</dbReference>
<dbReference type="InterPro" id="IPR036976">
    <property type="entry name" value="RimM_N_sf"/>
</dbReference>
<feature type="domain" description="Ribosome maturation factor RimM PRC barrel" evidence="7">
    <location>
        <begin position="106"/>
        <end position="173"/>
    </location>
</feature>
<comment type="subunit">
    <text evidence="5">Binds ribosomal protein uS19.</text>
</comment>
<dbReference type="InterPro" id="IPR009000">
    <property type="entry name" value="Transl_B-barrel_sf"/>
</dbReference>
<evidence type="ECO:0000256" key="2">
    <source>
        <dbReference type="ARBA" id="ARBA00022517"/>
    </source>
</evidence>
<comment type="similarity">
    <text evidence="5">Belongs to the RimM family.</text>
</comment>
<reference evidence="8 9" key="1">
    <citation type="submission" date="2016-09" db="EMBL/GenBank/DDBJ databases">
        <authorList>
            <person name="Capua I."/>
            <person name="De Benedictis P."/>
            <person name="Joannis T."/>
            <person name="Lombin L.H."/>
            <person name="Cattoli G."/>
        </authorList>
    </citation>
    <scope>NUCLEOTIDE SEQUENCE [LARGE SCALE GENOMIC DNA]</scope>
    <source>
        <strain evidence="8 9">UB20</strain>
    </source>
</reference>
<organism evidence="8 9">
    <name type="scientific">Tannerella forsythia</name>
    <name type="common">Bacteroides forsythus</name>
    <dbReference type="NCBI Taxonomy" id="28112"/>
    <lineage>
        <taxon>Bacteria</taxon>
        <taxon>Pseudomonadati</taxon>
        <taxon>Bacteroidota</taxon>
        <taxon>Bacteroidia</taxon>
        <taxon>Bacteroidales</taxon>
        <taxon>Tannerellaceae</taxon>
        <taxon>Tannerella</taxon>
    </lineage>
</organism>
<evidence type="ECO:0000259" key="6">
    <source>
        <dbReference type="Pfam" id="PF01782"/>
    </source>
</evidence>
<dbReference type="Pfam" id="PF01782">
    <property type="entry name" value="RimM"/>
    <property type="match status" value="1"/>
</dbReference>
<evidence type="ECO:0000259" key="7">
    <source>
        <dbReference type="Pfam" id="PF24986"/>
    </source>
</evidence>
<dbReference type="Pfam" id="PF24986">
    <property type="entry name" value="PRC_RimM"/>
    <property type="match status" value="1"/>
</dbReference>
<dbReference type="SUPFAM" id="SSF50447">
    <property type="entry name" value="Translation proteins"/>
    <property type="match status" value="1"/>
</dbReference>
<dbReference type="NCBIfam" id="TIGR02273">
    <property type="entry name" value="16S_RimM"/>
    <property type="match status" value="1"/>
</dbReference>
<dbReference type="InterPro" id="IPR002676">
    <property type="entry name" value="RimM_N"/>
</dbReference>
<dbReference type="Gene3D" id="2.40.30.60">
    <property type="entry name" value="RimM"/>
    <property type="match status" value="1"/>
</dbReference>
<comment type="function">
    <text evidence="5">An accessory protein needed during the final step in the assembly of 30S ribosomal subunit, possibly for assembly of the head region. Essential for efficient processing of 16S rRNA. May be needed both before and after RbfA during the maturation of 16S rRNA. It has affinity for free ribosomal 30S subunits but not for 70S ribosomes.</text>
</comment>
<gene>
    <name evidence="5" type="primary">rimM</name>
    <name evidence="8" type="ORF">TFUB20_01754</name>
</gene>
<dbReference type="PANTHER" id="PTHR33692:SF1">
    <property type="entry name" value="RIBOSOME MATURATION FACTOR RIMM"/>
    <property type="match status" value="1"/>
</dbReference>
<keyword evidence="1 5" id="KW-0963">Cytoplasm</keyword>
<name>A0A1D3UN83_TANFO</name>
<evidence type="ECO:0000256" key="4">
    <source>
        <dbReference type="ARBA" id="ARBA00023186"/>
    </source>
</evidence>
<dbReference type="AlphaFoldDB" id="A0A1D3UN83"/>
<dbReference type="GO" id="GO:0042274">
    <property type="term" value="P:ribosomal small subunit biogenesis"/>
    <property type="evidence" value="ECO:0007669"/>
    <property type="project" value="UniProtKB-UniRule"/>
</dbReference>
<dbReference type="GO" id="GO:0005840">
    <property type="term" value="C:ribosome"/>
    <property type="evidence" value="ECO:0007669"/>
    <property type="project" value="InterPro"/>
</dbReference>
<comment type="subcellular location">
    <subcellularLocation>
        <location evidence="5">Cytoplasm</location>
    </subcellularLocation>
</comment>
<evidence type="ECO:0000256" key="1">
    <source>
        <dbReference type="ARBA" id="ARBA00022490"/>
    </source>
</evidence>
<evidence type="ECO:0000256" key="3">
    <source>
        <dbReference type="ARBA" id="ARBA00022552"/>
    </source>
</evidence>
<dbReference type="Gene3D" id="2.30.30.240">
    <property type="entry name" value="PRC-barrel domain"/>
    <property type="match status" value="1"/>
</dbReference>
<sequence length="177" mass="20189">MELEMIRKENLAMIGQFTKPHGIKGELTFVTNYSRLFENADDPYVVCEMDGIWVPFYVESFRSKNTSSLFVKLERVNDETTAKKFANRTVYYPADALPEEDDNEPWTRFIGYMMTDEMLGGIGTVTNVDESTANIVFRVDDQGEERLIPIAPEIICSIDEPGRRMTVSLPEGILDLN</sequence>
<dbReference type="InterPro" id="IPR011033">
    <property type="entry name" value="PRC_barrel-like_sf"/>
</dbReference>
<evidence type="ECO:0000256" key="5">
    <source>
        <dbReference type="HAMAP-Rule" id="MF_00014"/>
    </source>
</evidence>
<keyword evidence="4 5" id="KW-0143">Chaperone</keyword>
<evidence type="ECO:0000313" key="9">
    <source>
        <dbReference type="Proteomes" id="UP000182057"/>
    </source>
</evidence>
<dbReference type="PANTHER" id="PTHR33692">
    <property type="entry name" value="RIBOSOME MATURATION FACTOR RIMM"/>
    <property type="match status" value="1"/>
</dbReference>
<dbReference type="GO" id="GO:0006364">
    <property type="term" value="P:rRNA processing"/>
    <property type="evidence" value="ECO:0007669"/>
    <property type="project" value="UniProtKB-UniRule"/>
</dbReference>
<dbReference type="HAMAP" id="MF_00014">
    <property type="entry name" value="Ribosome_mat_RimM"/>
    <property type="match status" value="1"/>
</dbReference>
<dbReference type="GO" id="GO:0005737">
    <property type="term" value="C:cytoplasm"/>
    <property type="evidence" value="ECO:0007669"/>
    <property type="project" value="UniProtKB-SubCell"/>
</dbReference>
<dbReference type="Proteomes" id="UP000182057">
    <property type="component" value="Unassembled WGS sequence"/>
</dbReference>
<dbReference type="GO" id="GO:0043022">
    <property type="term" value="F:ribosome binding"/>
    <property type="evidence" value="ECO:0007669"/>
    <property type="project" value="InterPro"/>
</dbReference>
<proteinExistence type="inferred from homology"/>
<dbReference type="EMBL" id="FMMM01000061">
    <property type="protein sequence ID" value="SCQ22559.1"/>
    <property type="molecule type" value="Genomic_DNA"/>
</dbReference>
<dbReference type="InterPro" id="IPR056792">
    <property type="entry name" value="PRC_RimM"/>
</dbReference>